<evidence type="ECO:0000256" key="12">
    <source>
        <dbReference type="ARBA" id="ARBA00040282"/>
    </source>
</evidence>
<comment type="pathway">
    <text evidence="2">Energy metabolism; oxidative phosphorylation.</text>
</comment>
<evidence type="ECO:0000256" key="10">
    <source>
        <dbReference type="ARBA" id="ARBA00023128"/>
    </source>
</evidence>
<dbReference type="CDD" id="cd00928">
    <property type="entry name" value="Cyt_c_Oxidase_VIIa"/>
    <property type="match status" value="1"/>
</dbReference>
<keyword evidence="11" id="KW-0472">Membrane</keyword>
<evidence type="ECO:0000256" key="5">
    <source>
        <dbReference type="ARBA" id="ARBA00022792"/>
    </source>
</evidence>
<dbReference type="GO" id="GO:0097250">
    <property type="term" value="P:mitochondrial respirasome assembly"/>
    <property type="evidence" value="ECO:0007669"/>
    <property type="project" value="UniProtKB-ARBA"/>
</dbReference>
<dbReference type="Pfam" id="PF02238">
    <property type="entry name" value="COX7a"/>
    <property type="match status" value="1"/>
</dbReference>
<evidence type="ECO:0000256" key="11">
    <source>
        <dbReference type="ARBA" id="ARBA00023136"/>
    </source>
</evidence>
<reference evidence="14" key="1">
    <citation type="submission" date="2025-08" db="UniProtKB">
        <authorList>
            <consortium name="Ensembl"/>
        </authorList>
    </citation>
    <scope>IDENTIFICATION</scope>
</reference>
<reference evidence="14" key="2">
    <citation type="submission" date="2025-09" db="UniProtKB">
        <authorList>
            <consortium name="Ensembl"/>
        </authorList>
    </citation>
    <scope>IDENTIFICATION</scope>
</reference>
<evidence type="ECO:0000256" key="8">
    <source>
        <dbReference type="ARBA" id="ARBA00022990"/>
    </source>
</evidence>
<keyword evidence="15" id="KW-1185">Reference proteome</keyword>
<dbReference type="Ensembl" id="ENSSDUT00000015702.1">
    <property type="protein sequence ID" value="ENSSDUP00000015415.1"/>
    <property type="gene ID" value="ENSSDUG00000011255.1"/>
</dbReference>
<keyword evidence="5" id="KW-0999">Mitochondrion inner membrane</keyword>
<dbReference type="PANTHER" id="PTHR10510:SF15">
    <property type="entry name" value="CYTOCHROME C OXIDASE SUBUNIT 7A2, MITOCHONDRIAL"/>
    <property type="match status" value="1"/>
</dbReference>
<evidence type="ECO:0000256" key="2">
    <source>
        <dbReference type="ARBA" id="ARBA00004673"/>
    </source>
</evidence>
<sequence length="124" mass="14108">MRSCLTPQGAAERSLPLIPATKKKKLKRKLSFPVSLCDRIVEMYRHVFGLQQVARRSISSSARREMKNRVPEKQKLFQEDNGLPVHLKGGPADALLYRATMTLTVFGTGYVLYELWNAAYPKKN</sequence>
<evidence type="ECO:0000256" key="4">
    <source>
        <dbReference type="ARBA" id="ARBA00022692"/>
    </source>
</evidence>
<evidence type="ECO:0000313" key="14">
    <source>
        <dbReference type="Ensembl" id="ENSSDUP00000015415.1"/>
    </source>
</evidence>
<dbReference type="InterPro" id="IPR039297">
    <property type="entry name" value="COX7a"/>
</dbReference>
<dbReference type="GO" id="GO:0005743">
    <property type="term" value="C:mitochondrial inner membrane"/>
    <property type="evidence" value="ECO:0007669"/>
    <property type="project" value="UniProtKB-SubCell"/>
</dbReference>
<evidence type="ECO:0000256" key="9">
    <source>
        <dbReference type="ARBA" id="ARBA00023002"/>
    </source>
</evidence>
<protein>
    <recommendedName>
        <fullName evidence="12">Cytochrome c oxidase subunit 7A2, mitochondrial</fullName>
    </recommendedName>
    <alternativeName>
        <fullName evidence="13">Cytochrome c oxidase subunit VIIa-liver/heart</fullName>
    </alternativeName>
</protein>
<comment type="subcellular location">
    <subcellularLocation>
        <location evidence="1">Mitochondrion inner membrane</location>
        <topology evidence="1">Single-pass membrane protein</topology>
    </subcellularLocation>
</comment>
<dbReference type="SUPFAM" id="SSF81419">
    <property type="entry name" value="Mitochondrial cytochrome c oxidase subunit VIIa"/>
    <property type="match status" value="1"/>
</dbReference>
<comment type="similarity">
    <text evidence="3">Belongs to the cytochrome c oxidase VIIa family.</text>
</comment>
<evidence type="ECO:0000256" key="7">
    <source>
        <dbReference type="ARBA" id="ARBA00022989"/>
    </source>
</evidence>
<dbReference type="Proteomes" id="UP000261420">
    <property type="component" value="Unplaced"/>
</dbReference>
<dbReference type="PANTHER" id="PTHR10510">
    <property type="entry name" value="CYTOCHROME C OXIDASE POLYPEPTIDE 7A"/>
    <property type="match status" value="1"/>
</dbReference>
<name>A0A3B4UCG3_SERDU</name>
<evidence type="ECO:0000256" key="13">
    <source>
        <dbReference type="ARBA" id="ARBA00042325"/>
    </source>
</evidence>
<organism evidence="14 15">
    <name type="scientific">Seriola dumerili</name>
    <name type="common">Greater amberjack</name>
    <name type="synonym">Caranx dumerili</name>
    <dbReference type="NCBI Taxonomy" id="41447"/>
    <lineage>
        <taxon>Eukaryota</taxon>
        <taxon>Metazoa</taxon>
        <taxon>Chordata</taxon>
        <taxon>Craniata</taxon>
        <taxon>Vertebrata</taxon>
        <taxon>Euteleostomi</taxon>
        <taxon>Actinopterygii</taxon>
        <taxon>Neopterygii</taxon>
        <taxon>Teleostei</taxon>
        <taxon>Neoteleostei</taxon>
        <taxon>Acanthomorphata</taxon>
        <taxon>Carangaria</taxon>
        <taxon>Carangiformes</taxon>
        <taxon>Carangidae</taxon>
        <taxon>Seriola</taxon>
    </lineage>
</organism>
<dbReference type="AlphaFoldDB" id="A0A3B4UCG3"/>
<evidence type="ECO:0000256" key="6">
    <source>
        <dbReference type="ARBA" id="ARBA00022946"/>
    </source>
</evidence>
<dbReference type="InterPro" id="IPR003177">
    <property type="entry name" value="Cytc_oxidase_su7a_met"/>
</dbReference>
<keyword evidence="10" id="KW-0496">Mitochondrion</keyword>
<dbReference type="InterPro" id="IPR036539">
    <property type="entry name" value="Cyt_c_oxidase_su7a_sf"/>
</dbReference>
<dbReference type="OMA" id="PEKQKMF"/>
<dbReference type="GO" id="GO:0016491">
    <property type="term" value="F:oxidoreductase activity"/>
    <property type="evidence" value="ECO:0007669"/>
    <property type="project" value="UniProtKB-KW"/>
</dbReference>
<dbReference type="GO" id="GO:0045277">
    <property type="term" value="C:respiratory chain complex IV"/>
    <property type="evidence" value="ECO:0007669"/>
    <property type="project" value="InterPro"/>
</dbReference>
<keyword evidence="6" id="KW-0809">Transit peptide</keyword>
<dbReference type="GO" id="GO:0002082">
    <property type="term" value="P:regulation of oxidative phosphorylation"/>
    <property type="evidence" value="ECO:0007669"/>
    <property type="project" value="UniProtKB-ARBA"/>
</dbReference>
<dbReference type="Gene3D" id="4.10.91.10">
    <property type="entry name" value="Cytochrome c oxidase, subunit VIIa"/>
    <property type="match status" value="1"/>
</dbReference>
<dbReference type="STRING" id="41447.ENSSDUP00000015415"/>
<keyword evidence="4" id="KW-0812">Transmembrane</keyword>
<evidence type="ECO:0000256" key="3">
    <source>
        <dbReference type="ARBA" id="ARBA00009331"/>
    </source>
</evidence>
<evidence type="ECO:0000256" key="1">
    <source>
        <dbReference type="ARBA" id="ARBA00004434"/>
    </source>
</evidence>
<keyword evidence="9" id="KW-0560">Oxidoreductase</keyword>
<dbReference type="GeneTree" id="ENSGT00940000154550"/>
<dbReference type="FunFam" id="4.10.91.10:FF:000001">
    <property type="entry name" value="Cytochrome c oxidase subunit 7A1, mitochondrial"/>
    <property type="match status" value="1"/>
</dbReference>
<evidence type="ECO:0000313" key="15">
    <source>
        <dbReference type="Proteomes" id="UP000261420"/>
    </source>
</evidence>
<keyword evidence="8" id="KW-0007">Acetylation</keyword>
<accession>A0A3B4UCG3</accession>
<keyword evidence="7" id="KW-1133">Transmembrane helix</keyword>
<dbReference type="GO" id="GO:0006123">
    <property type="term" value="P:mitochondrial electron transport, cytochrome c to oxygen"/>
    <property type="evidence" value="ECO:0007669"/>
    <property type="project" value="InterPro"/>
</dbReference>
<proteinExistence type="inferred from homology"/>